<proteinExistence type="predicted"/>
<dbReference type="OMA" id="VIRNCHL"/>
<dbReference type="InParanoid" id="C5KPM4"/>
<gene>
    <name evidence="1" type="ORF">Pmar_PMAR012088</name>
</gene>
<sequence length="222" mass="24383">MLISPAKRTFTTWSAPFLYPSLASLLAREGPMPHTLVMADSIEFSSNAGSILRHSYLLGVSGVLFGSYTGVSEHQSKAWMRSSLRMSMCYKRGGCPVVPSCDILAAVEELKMRLGYTVCILGDGYITDDSCQIPRYDLSRPQTSGKFLEAPRLLLITGGESQRRADDLLCKADVLCEVPALPYSHFSYNVGCAVTLALFERFKITRSWPRPVTIPPTCASVS</sequence>
<organism evidence="2">
    <name type="scientific">Perkinsus marinus (strain ATCC 50983 / TXsc)</name>
    <dbReference type="NCBI Taxonomy" id="423536"/>
    <lineage>
        <taxon>Eukaryota</taxon>
        <taxon>Sar</taxon>
        <taxon>Alveolata</taxon>
        <taxon>Perkinsozoa</taxon>
        <taxon>Perkinsea</taxon>
        <taxon>Perkinsida</taxon>
        <taxon>Perkinsidae</taxon>
        <taxon>Perkinsus</taxon>
    </lineage>
</organism>
<evidence type="ECO:0008006" key="3">
    <source>
        <dbReference type="Google" id="ProtNLM"/>
    </source>
</evidence>
<reference evidence="1 2" key="1">
    <citation type="submission" date="2008-07" db="EMBL/GenBank/DDBJ databases">
        <authorList>
            <person name="El-Sayed N."/>
            <person name="Caler E."/>
            <person name="Inman J."/>
            <person name="Amedeo P."/>
            <person name="Hass B."/>
            <person name="Wortman J."/>
        </authorList>
    </citation>
    <scope>NUCLEOTIDE SEQUENCE [LARGE SCALE GENOMIC DNA]</scope>
    <source>
        <strain evidence="2">ATCC 50983 / TXsc</strain>
    </source>
</reference>
<protein>
    <recommendedName>
        <fullName evidence="3">tRNA/rRNA methyltransferase SpoU type domain-containing protein</fullName>
    </recommendedName>
</protein>
<dbReference type="InterPro" id="IPR029028">
    <property type="entry name" value="Alpha/beta_knot_MTases"/>
</dbReference>
<dbReference type="OrthoDB" id="10328987at2759"/>
<dbReference type="Gene3D" id="3.40.1280.10">
    <property type="match status" value="1"/>
</dbReference>
<name>C5KPM4_PERM5</name>
<dbReference type="GeneID" id="9042540"/>
<dbReference type="SUPFAM" id="SSF75217">
    <property type="entry name" value="alpha/beta knot"/>
    <property type="match status" value="1"/>
</dbReference>
<dbReference type="InterPro" id="IPR029026">
    <property type="entry name" value="tRNA_m1G_MTases_N"/>
</dbReference>
<evidence type="ECO:0000313" key="1">
    <source>
        <dbReference type="EMBL" id="EER13568.1"/>
    </source>
</evidence>
<keyword evidence="2" id="KW-1185">Reference proteome</keyword>
<accession>C5KPM4</accession>
<dbReference type="AlphaFoldDB" id="C5KPM4"/>
<evidence type="ECO:0000313" key="2">
    <source>
        <dbReference type="Proteomes" id="UP000007800"/>
    </source>
</evidence>
<dbReference type="Proteomes" id="UP000007800">
    <property type="component" value="Unassembled WGS sequence"/>
</dbReference>
<dbReference type="EMBL" id="GG675153">
    <property type="protein sequence ID" value="EER13568.1"/>
    <property type="molecule type" value="Genomic_DNA"/>
</dbReference>
<dbReference type="RefSeq" id="XP_002781773.1">
    <property type="nucleotide sequence ID" value="XM_002781727.1"/>
</dbReference>